<proteinExistence type="predicted"/>
<dbReference type="RefSeq" id="WP_186504326.1">
    <property type="nucleotide sequence ID" value="NZ_JACOGK010000039.1"/>
</dbReference>
<dbReference type="Pfam" id="PF01966">
    <property type="entry name" value="HD"/>
    <property type="match status" value="1"/>
</dbReference>
<sequence length="258" mass="29879">MEIDETQVLQAFAAYVGTFDTADAAVRLKYGHSLRVSVLCRRISRSLGLPPEDQNLAWCLGVLHDVGRFEQLRQYDTFIDYRSMDHARYGVHYLFEEGHIRDFMTSSDEDDLLSVAIGQHNVYRLRPDLTARQRLFCQILRDADKIDIFRVYAEHVKDINTFNDDERNAPAQQVLSPAVLAEARQERTIPTAYKKTFMDFYVGMLCLYFELVYPVSRQIADAQGYYGRLLAAHSDNPETEAFLAEMRAGVETYRRRRV</sequence>
<evidence type="ECO:0000313" key="3">
    <source>
        <dbReference type="Proteomes" id="UP000606870"/>
    </source>
</evidence>
<dbReference type="SMART" id="SM00471">
    <property type="entry name" value="HDc"/>
    <property type="match status" value="1"/>
</dbReference>
<dbReference type="Gene3D" id="1.10.3210.10">
    <property type="entry name" value="Hypothetical protein af1432"/>
    <property type="match status" value="1"/>
</dbReference>
<gene>
    <name evidence="2" type="ORF">H8J70_10920</name>
</gene>
<dbReference type="EMBL" id="JACOGK010000039">
    <property type="protein sequence ID" value="MBC3537752.1"/>
    <property type="molecule type" value="Genomic_DNA"/>
</dbReference>
<accession>A0ABR6VKD1</accession>
<dbReference type="Proteomes" id="UP000606870">
    <property type="component" value="Unassembled WGS sequence"/>
</dbReference>
<dbReference type="CDD" id="cd00077">
    <property type="entry name" value="HDc"/>
    <property type="match status" value="1"/>
</dbReference>
<evidence type="ECO:0000313" key="2">
    <source>
        <dbReference type="EMBL" id="MBC3537752.1"/>
    </source>
</evidence>
<dbReference type="InterPro" id="IPR003607">
    <property type="entry name" value="HD/PDEase_dom"/>
</dbReference>
<dbReference type="SUPFAM" id="SSF109604">
    <property type="entry name" value="HD-domain/PDEase-like"/>
    <property type="match status" value="1"/>
</dbReference>
<comment type="caution">
    <text evidence="2">The sequence shown here is derived from an EMBL/GenBank/DDBJ whole genome shotgun (WGS) entry which is preliminary data.</text>
</comment>
<name>A0ABR6VKD1_9FIRM</name>
<evidence type="ECO:0000259" key="1">
    <source>
        <dbReference type="SMART" id="SM00471"/>
    </source>
</evidence>
<dbReference type="InterPro" id="IPR006674">
    <property type="entry name" value="HD_domain"/>
</dbReference>
<organism evidence="2 3">
    <name type="scientific">Megasphaera hominis</name>
    <dbReference type="NCBI Taxonomy" id="159836"/>
    <lineage>
        <taxon>Bacteria</taxon>
        <taxon>Bacillati</taxon>
        <taxon>Bacillota</taxon>
        <taxon>Negativicutes</taxon>
        <taxon>Veillonellales</taxon>
        <taxon>Veillonellaceae</taxon>
        <taxon>Megasphaera</taxon>
    </lineage>
</organism>
<reference evidence="2 3" key="1">
    <citation type="submission" date="2020-08" db="EMBL/GenBank/DDBJ databases">
        <authorList>
            <person name="Liu C."/>
            <person name="Sun Q."/>
        </authorList>
    </citation>
    <scope>NUCLEOTIDE SEQUENCE [LARGE SCALE GENOMIC DNA]</scope>
    <source>
        <strain evidence="2 3">NSJ-59</strain>
    </source>
</reference>
<feature type="domain" description="HD/PDEase" evidence="1">
    <location>
        <begin position="25"/>
        <end position="158"/>
    </location>
</feature>
<protein>
    <submittedName>
        <fullName evidence="2">HD domain-containing protein</fullName>
    </submittedName>
</protein>
<keyword evidence="3" id="KW-1185">Reference proteome</keyword>